<keyword evidence="1" id="KW-1133">Transmembrane helix</keyword>
<evidence type="ECO:0008006" key="4">
    <source>
        <dbReference type="Google" id="ProtNLM"/>
    </source>
</evidence>
<name>A0A2S3ZWZ2_ARTGL</name>
<accession>A0A2S3ZWZ2</accession>
<evidence type="ECO:0000313" key="3">
    <source>
        <dbReference type="Proteomes" id="UP000237061"/>
    </source>
</evidence>
<protein>
    <recommendedName>
        <fullName evidence="4">Phage holin family protein</fullName>
    </recommendedName>
</protein>
<keyword evidence="1" id="KW-0472">Membrane</keyword>
<keyword evidence="3" id="KW-1185">Reference proteome</keyword>
<gene>
    <name evidence="2" type="ORF">CVS27_07380</name>
</gene>
<keyword evidence="1" id="KW-0812">Transmembrane</keyword>
<comment type="caution">
    <text evidence="2">The sequence shown here is derived from an EMBL/GenBank/DDBJ whole genome shotgun (WGS) entry which is preliminary data.</text>
</comment>
<dbReference type="RefSeq" id="WP_103465104.1">
    <property type="nucleotide sequence ID" value="NZ_PPXC01000005.1"/>
</dbReference>
<feature type="transmembrane region" description="Helical" evidence="1">
    <location>
        <begin position="33"/>
        <end position="55"/>
    </location>
</feature>
<dbReference type="Proteomes" id="UP000237061">
    <property type="component" value="Unassembled WGS sequence"/>
</dbReference>
<feature type="transmembrane region" description="Helical" evidence="1">
    <location>
        <begin position="93"/>
        <end position="114"/>
    </location>
</feature>
<evidence type="ECO:0000313" key="2">
    <source>
        <dbReference type="EMBL" id="POH73748.1"/>
    </source>
</evidence>
<dbReference type="EMBL" id="PPXC01000005">
    <property type="protein sequence ID" value="POH73748.1"/>
    <property type="molecule type" value="Genomic_DNA"/>
</dbReference>
<dbReference type="AlphaFoldDB" id="A0A2S3ZWZ2"/>
<feature type="transmembrane region" description="Helical" evidence="1">
    <location>
        <begin position="6"/>
        <end position="26"/>
    </location>
</feature>
<reference evidence="2 3" key="1">
    <citation type="submission" date="2018-01" db="EMBL/GenBank/DDBJ databases">
        <title>Arthrobacter sp. nov., from glaciers in China.</title>
        <authorList>
            <person name="Liu Q."/>
            <person name="Xin Y.-H."/>
        </authorList>
    </citation>
    <scope>NUCLEOTIDE SEQUENCE [LARGE SCALE GENOMIC DNA]</scope>
    <source>
        <strain evidence="2 3">HLT2-12-2</strain>
    </source>
</reference>
<proteinExistence type="predicted"/>
<feature type="transmembrane region" description="Helical" evidence="1">
    <location>
        <begin position="61"/>
        <end position="81"/>
    </location>
</feature>
<evidence type="ECO:0000256" key="1">
    <source>
        <dbReference type="SAM" id="Phobius"/>
    </source>
</evidence>
<sequence>MKKLVIGIGVQLGSSAVAIILAALFLPGFHLRFSGFLTAIIVFTLAQSLLVGLVAKLATKYTPALAGIASLVSTFLALVIADFGFGGININGFFTWMLAPLIVWAVTALCAVLVPRYVLKESVTN</sequence>
<organism evidence="2 3">
    <name type="scientific">Arthrobacter glacialis</name>
    <dbReference type="NCBI Taxonomy" id="1664"/>
    <lineage>
        <taxon>Bacteria</taxon>
        <taxon>Bacillati</taxon>
        <taxon>Actinomycetota</taxon>
        <taxon>Actinomycetes</taxon>
        <taxon>Micrococcales</taxon>
        <taxon>Micrococcaceae</taxon>
        <taxon>Arthrobacter</taxon>
    </lineage>
</organism>